<dbReference type="AlphaFoldDB" id="A0A7X3MGY3"/>
<proteinExistence type="predicted"/>
<evidence type="ECO:0000313" key="1">
    <source>
        <dbReference type="EMBL" id="MXP76204.1"/>
    </source>
</evidence>
<dbReference type="RefSeq" id="WP_159751363.1">
    <property type="nucleotide sequence ID" value="NZ_CASZNZ010000087.1"/>
</dbReference>
<dbReference type="Proteomes" id="UP000460412">
    <property type="component" value="Unassembled WGS sequence"/>
</dbReference>
<keyword evidence="2" id="KW-1185">Reference proteome</keyword>
<comment type="caution">
    <text evidence="1">The sequence shown here is derived from an EMBL/GenBank/DDBJ whole genome shotgun (WGS) entry which is preliminary data.</text>
</comment>
<organism evidence="1 2">
    <name type="scientific">Sporofaciens musculi</name>
    <dbReference type="NCBI Taxonomy" id="2681861"/>
    <lineage>
        <taxon>Bacteria</taxon>
        <taxon>Bacillati</taxon>
        <taxon>Bacillota</taxon>
        <taxon>Clostridia</taxon>
        <taxon>Lachnospirales</taxon>
        <taxon>Lachnospiraceae</taxon>
        <taxon>Sporofaciens</taxon>
    </lineage>
</organism>
<accession>A0A7X3MGY3</accession>
<reference evidence="1 2" key="1">
    <citation type="submission" date="2019-12" db="EMBL/GenBank/DDBJ databases">
        <title>Sporaefaciens musculi gen. nov., sp. nov., a novel bacterium isolated from the caecum of an obese mouse.</title>
        <authorList>
            <person name="Rasmussen T.S."/>
            <person name="Streidl T."/>
            <person name="Hitch T.C.A."/>
            <person name="Wortmann E."/>
            <person name="Deptula P."/>
            <person name="Hansen M."/>
            <person name="Nielsen D.S."/>
            <person name="Clavel T."/>
            <person name="Vogensen F.K."/>
        </authorList>
    </citation>
    <scope>NUCLEOTIDE SEQUENCE [LARGE SCALE GENOMIC DNA]</scope>
    <source>
        <strain evidence="1 2">WCA-9-b2</strain>
    </source>
</reference>
<protein>
    <submittedName>
        <fullName evidence="1">Uncharacterized protein</fullName>
    </submittedName>
</protein>
<gene>
    <name evidence="1" type="ORF">GN277_12615</name>
</gene>
<sequence length="206" mass="23763">MRFFKREKISNEERRYIIFAAYDALLEFNEHSLPVLSNDFCRIVNSSIFIFSMQFVARKEGLMENYFSNAGSGMALYAPTTGHYIILYNDELSPSDIRWTIARLLYLIKSGRLKKTPNVFHFSDDCADSDKCDEFAFHFTCPEPILKECNISSASDIIKYCEIPFSFANIKSRLLKTSKSIPSIPVIEKALKTNFSSYIDQKNFSM</sequence>
<name>A0A7X3MGY3_9FIRM</name>
<dbReference type="EMBL" id="WUQX01000001">
    <property type="protein sequence ID" value="MXP76204.1"/>
    <property type="molecule type" value="Genomic_DNA"/>
</dbReference>
<evidence type="ECO:0000313" key="2">
    <source>
        <dbReference type="Proteomes" id="UP000460412"/>
    </source>
</evidence>